<dbReference type="RefSeq" id="WP_188835178.1">
    <property type="nucleotide sequence ID" value="NZ_BMHI01000001.1"/>
</dbReference>
<keyword evidence="4" id="KW-1185">Reference proteome</keyword>
<dbReference type="InterPro" id="IPR006073">
    <property type="entry name" value="GTP-bd"/>
</dbReference>
<evidence type="ECO:0000313" key="3">
    <source>
        <dbReference type="EMBL" id="GGB16463.1"/>
    </source>
</evidence>
<dbReference type="GO" id="GO:0005525">
    <property type="term" value="F:GTP binding"/>
    <property type="evidence" value="ECO:0007669"/>
    <property type="project" value="InterPro"/>
</dbReference>
<protein>
    <recommendedName>
        <fullName evidence="2">G domain-containing protein</fullName>
    </recommendedName>
</protein>
<dbReference type="GO" id="GO:0043024">
    <property type="term" value="F:ribosomal small subunit binding"/>
    <property type="evidence" value="ECO:0007669"/>
    <property type="project" value="TreeGrafter"/>
</dbReference>
<dbReference type="SUPFAM" id="SSF52540">
    <property type="entry name" value="P-loop containing nucleoside triphosphate hydrolases"/>
    <property type="match status" value="1"/>
</dbReference>
<name>A0A916STM0_9MICO</name>
<accession>A0A916STM0</accession>
<dbReference type="GO" id="GO:0000028">
    <property type="term" value="P:ribosomal small subunit assembly"/>
    <property type="evidence" value="ECO:0007669"/>
    <property type="project" value="TreeGrafter"/>
</dbReference>
<evidence type="ECO:0000313" key="4">
    <source>
        <dbReference type="Proteomes" id="UP000636793"/>
    </source>
</evidence>
<proteinExistence type="predicted"/>
<feature type="transmembrane region" description="Helical" evidence="1">
    <location>
        <begin position="472"/>
        <end position="497"/>
    </location>
</feature>
<dbReference type="GO" id="GO:0019843">
    <property type="term" value="F:rRNA binding"/>
    <property type="evidence" value="ECO:0007669"/>
    <property type="project" value="TreeGrafter"/>
</dbReference>
<sequence>MSRNDTARAEQQKVGWADVTAHADALGDALRTGGEQLPSEDVAHAQQVLRKIPARQGIVGGRTVVVLAGATGSGKSSLFNALVAEPVSRIGARRPTTSVPTAAMWGSEPSGELLDWLGVGTRHQVPRSARRAETLDGLVLLDLPDFDSRVAQHRAEADRVIELADVFIWVTDPQKYADAVLHDDYIKRLSGHNTVSLVVLNQIDRLDRAQISECVDDLHRLLAADGLAGVPILPTSAVRGFGVDDLAGTIGSVVAERNAAEQRLLADVRRAARTLSAGVAPTEVDLREQDDTELTDALSRAAGVPAVVDAVRRDYQRQAEHHGGWPFTRWVHRLRPEPLKRLRLDEAHTMNRSGAKLALGRSSLPPPGPAARAAVDVATRKLGRHAAQGLPALWADAAQEAATPGDEHLHDTLDQAVIGTDLHEKRPMWWSVVSGLQWLFAAVALVGLVWFGLLVALGMANVDASSPKWLGLPIPLLMLIFGLLAGVLLALISRWAAARGARRRAERVRARLRTSIAAVGSEQIVEPVGRVLQAHRETRESLTAAAR</sequence>
<reference evidence="3" key="1">
    <citation type="journal article" date="2014" name="Int. J. Syst. Evol. Microbiol.">
        <title>Complete genome sequence of Corynebacterium casei LMG S-19264T (=DSM 44701T), isolated from a smear-ripened cheese.</title>
        <authorList>
            <consortium name="US DOE Joint Genome Institute (JGI-PGF)"/>
            <person name="Walter F."/>
            <person name="Albersmeier A."/>
            <person name="Kalinowski J."/>
            <person name="Ruckert C."/>
        </authorList>
    </citation>
    <scope>NUCLEOTIDE SEQUENCE</scope>
    <source>
        <strain evidence="3">CGMCC 1.15085</strain>
    </source>
</reference>
<gene>
    <name evidence="3" type="ORF">GCM10011492_02790</name>
</gene>
<comment type="caution">
    <text evidence="3">The sequence shown here is derived from an EMBL/GenBank/DDBJ whole genome shotgun (WGS) entry which is preliminary data.</text>
</comment>
<reference evidence="3" key="2">
    <citation type="submission" date="2020-09" db="EMBL/GenBank/DDBJ databases">
        <authorList>
            <person name="Sun Q."/>
            <person name="Zhou Y."/>
        </authorList>
    </citation>
    <scope>NUCLEOTIDE SEQUENCE</scope>
    <source>
        <strain evidence="3">CGMCC 1.15085</strain>
    </source>
</reference>
<keyword evidence="1" id="KW-0472">Membrane</keyword>
<dbReference type="InterPro" id="IPR027417">
    <property type="entry name" value="P-loop_NTPase"/>
</dbReference>
<dbReference type="AlphaFoldDB" id="A0A916STM0"/>
<evidence type="ECO:0000259" key="2">
    <source>
        <dbReference type="Pfam" id="PF01926"/>
    </source>
</evidence>
<dbReference type="EMBL" id="BMHI01000001">
    <property type="protein sequence ID" value="GGB16463.1"/>
    <property type="molecule type" value="Genomic_DNA"/>
</dbReference>
<dbReference type="PANTHER" id="PTHR42698">
    <property type="entry name" value="GTPASE ERA"/>
    <property type="match status" value="1"/>
</dbReference>
<dbReference type="Pfam" id="PF01926">
    <property type="entry name" value="MMR_HSR1"/>
    <property type="match status" value="1"/>
</dbReference>
<organism evidence="3 4">
    <name type="scientific">Flexivirga endophytica</name>
    <dbReference type="NCBI Taxonomy" id="1849103"/>
    <lineage>
        <taxon>Bacteria</taxon>
        <taxon>Bacillati</taxon>
        <taxon>Actinomycetota</taxon>
        <taxon>Actinomycetes</taxon>
        <taxon>Micrococcales</taxon>
        <taxon>Dermacoccaceae</taxon>
        <taxon>Flexivirga</taxon>
    </lineage>
</organism>
<evidence type="ECO:0000256" key="1">
    <source>
        <dbReference type="SAM" id="Phobius"/>
    </source>
</evidence>
<feature type="transmembrane region" description="Helical" evidence="1">
    <location>
        <begin position="438"/>
        <end position="460"/>
    </location>
</feature>
<dbReference type="PANTHER" id="PTHR42698:SF1">
    <property type="entry name" value="GTPASE ERA, MITOCHONDRIAL"/>
    <property type="match status" value="1"/>
</dbReference>
<keyword evidence="1" id="KW-1133">Transmembrane helix</keyword>
<feature type="domain" description="G" evidence="2">
    <location>
        <begin position="65"/>
        <end position="201"/>
    </location>
</feature>
<dbReference type="Gene3D" id="3.40.50.300">
    <property type="entry name" value="P-loop containing nucleotide triphosphate hydrolases"/>
    <property type="match status" value="1"/>
</dbReference>
<dbReference type="Proteomes" id="UP000636793">
    <property type="component" value="Unassembled WGS sequence"/>
</dbReference>
<keyword evidence="1" id="KW-0812">Transmembrane</keyword>
<dbReference type="GO" id="GO:0005829">
    <property type="term" value="C:cytosol"/>
    <property type="evidence" value="ECO:0007669"/>
    <property type="project" value="TreeGrafter"/>
</dbReference>
<dbReference type="InterPro" id="IPR005662">
    <property type="entry name" value="GTPase_Era-like"/>
</dbReference>